<dbReference type="Gene3D" id="3.20.20.140">
    <property type="entry name" value="Metal-dependent hydrolases"/>
    <property type="match status" value="1"/>
</dbReference>
<protein>
    <recommendedName>
        <fullName evidence="1">Polymerase/histidinol phosphatase N-terminal domain-containing protein</fullName>
    </recommendedName>
</protein>
<proteinExistence type="predicted"/>
<dbReference type="SUPFAM" id="SSF89550">
    <property type="entry name" value="PHP domain-like"/>
    <property type="match status" value="1"/>
</dbReference>
<feature type="non-terminal residue" evidence="2">
    <location>
        <position position="147"/>
    </location>
</feature>
<evidence type="ECO:0000313" key="2">
    <source>
        <dbReference type="EMBL" id="SVE53339.1"/>
    </source>
</evidence>
<dbReference type="InterPro" id="IPR016195">
    <property type="entry name" value="Pol/histidinol_Pase-like"/>
</dbReference>
<dbReference type="Pfam" id="PF02811">
    <property type="entry name" value="PHP"/>
    <property type="match status" value="1"/>
</dbReference>
<gene>
    <name evidence="2" type="ORF">METZ01_LOCUS506193</name>
</gene>
<reference evidence="2" key="1">
    <citation type="submission" date="2018-05" db="EMBL/GenBank/DDBJ databases">
        <authorList>
            <person name="Lanie J.A."/>
            <person name="Ng W.-L."/>
            <person name="Kazmierczak K.M."/>
            <person name="Andrzejewski T.M."/>
            <person name="Davidsen T.M."/>
            <person name="Wayne K.J."/>
            <person name="Tettelin H."/>
            <person name="Glass J.I."/>
            <person name="Rusch D."/>
            <person name="Podicherti R."/>
            <person name="Tsui H.-C.T."/>
            <person name="Winkler M.E."/>
        </authorList>
    </citation>
    <scope>NUCLEOTIDE SEQUENCE</scope>
</reference>
<evidence type="ECO:0000259" key="1">
    <source>
        <dbReference type="SMART" id="SM00481"/>
    </source>
</evidence>
<accession>A0A383E9R5</accession>
<dbReference type="InterPro" id="IPR052018">
    <property type="entry name" value="PHP_domain"/>
</dbReference>
<dbReference type="SMART" id="SM00481">
    <property type="entry name" value="POLIIIAc"/>
    <property type="match status" value="1"/>
</dbReference>
<dbReference type="GO" id="GO:0035312">
    <property type="term" value="F:5'-3' DNA exonuclease activity"/>
    <property type="evidence" value="ECO:0007669"/>
    <property type="project" value="TreeGrafter"/>
</dbReference>
<dbReference type="InterPro" id="IPR004013">
    <property type="entry name" value="PHP_dom"/>
</dbReference>
<dbReference type="InterPro" id="IPR003141">
    <property type="entry name" value="Pol/His_phosphatase_N"/>
</dbReference>
<organism evidence="2">
    <name type="scientific">marine metagenome</name>
    <dbReference type="NCBI Taxonomy" id="408172"/>
    <lineage>
        <taxon>unclassified sequences</taxon>
        <taxon>metagenomes</taxon>
        <taxon>ecological metagenomes</taxon>
    </lineage>
</organism>
<dbReference type="PANTHER" id="PTHR42924:SF3">
    <property type="entry name" value="POLYMERASE_HISTIDINOL PHOSPHATASE N-TERMINAL DOMAIN-CONTAINING PROTEIN"/>
    <property type="match status" value="1"/>
</dbReference>
<dbReference type="EMBL" id="UINC01223936">
    <property type="protein sequence ID" value="SVE53339.1"/>
    <property type="molecule type" value="Genomic_DNA"/>
</dbReference>
<feature type="domain" description="Polymerase/histidinol phosphatase N-terminal" evidence="1">
    <location>
        <begin position="3"/>
        <end position="68"/>
    </location>
</feature>
<dbReference type="AlphaFoldDB" id="A0A383E9R5"/>
<dbReference type="PANTHER" id="PTHR42924">
    <property type="entry name" value="EXONUCLEASE"/>
    <property type="match status" value="1"/>
</dbReference>
<dbReference type="GO" id="GO:0004534">
    <property type="term" value="F:5'-3' RNA exonuclease activity"/>
    <property type="evidence" value="ECO:0007669"/>
    <property type="project" value="TreeGrafter"/>
</dbReference>
<sequence length="147" mass="15868">MELDLHNHTNHSFDCSMNPAKVVRIAKARGLDAIAITDHNRIEGAYEARRAAGGDIQVIIGEELDTRAGDILGLFITEVIEEEDPILAIKAIHDQGGVAVLPHPFTKSMSVQEEVAKALDACEGFNARHARIKSVDGGLGESQIVSF</sequence>
<name>A0A383E9R5_9ZZZZ</name>